<reference evidence="2" key="1">
    <citation type="journal article" date="2023" name="G3 (Bethesda)">
        <title>Genome assembly and association tests identify interacting loci associated with vigor, precocity, and sex in interspecific pistachio rootstocks.</title>
        <authorList>
            <person name="Palmer W."/>
            <person name="Jacygrad E."/>
            <person name="Sagayaradj S."/>
            <person name="Cavanaugh K."/>
            <person name="Han R."/>
            <person name="Bertier L."/>
            <person name="Beede B."/>
            <person name="Kafkas S."/>
            <person name="Golino D."/>
            <person name="Preece J."/>
            <person name="Michelmore R."/>
        </authorList>
    </citation>
    <scope>NUCLEOTIDE SEQUENCE [LARGE SCALE GENOMIC DNA]</scope>
</reference>
<protein>
    <submittedName>
        <fullName evidence="1">Uncharacterized protein</fullName>
    </submittedName>
</protein>
<accession>A0ACC1BBD2</accession>
<evidence type="ECO:0000313" key="1">
    <source>
        <dbReference type="EMBL" id="KAJ0096281.1"/>
    </source>
</evidence>
<comment type="caution">
    <text evidence="1">The sequence shown here is derived from an EMBL/GenBank/DDBJ whole genome shotgun (WGS) entry which is preliminary data.</text>
</comment>
<dbReference type="EMBL" id="CM047901">
    <property type="protein sequence ID" value="KAJ0096281.1"/>
    <property type="molecule type" value="Genomic_DNA"/>
</dbReference>
<organism evidence="1 2">
    <name type="scientific">Pistacia atlantica</name>
    <dbReference type="NCBI Taxonomy" id="434234"/>
    <lineage>
        <taxon>Eukaryota</taxon>
        <taxon>Viridiplantae</taxon>
        <taxon>Streptophyta</taxon>
        <taxon>Embryophyta</taxon>
        <taxon>Tracheophyta</taxon>
        <taxon>Spermatophyta</taxon>
        <taxon>Magnoliopsida</taxon>
        <taxon>eudicotyledons</taxon>
        <taxon>Gunneridae</taxon>
        <taxon>Pentapetalae</taxon>
        <taxon>rosids</taxon>
        <taxon>malvids</taxon>
        <taxon>Sapindales</taxon>
        <taxon>Anacardiaceae</taxon>
        <taxon>Pistacia</taxon>
    </lineage>
</organism>
<evidence type="ECO:0000313" key="2">
    <source>
        <dbReference type="Proteomes" id="UP001164250"/>
    </source>
</evidence>
<proteinExistence type="predicted"/>
<keyword evidence="2" id="KW-1185">Reference proteome</keyword>
<gene>
    <name evidence="1" type="ORF">Patl1_27474</name>
</gene>
<name>A0ACC1BBD2_9ROSI</name>
<sequence>MVKSSSSFFHFLALLFFFFLMFVVHGGKEDIAKELAVGAQNFASNVVGVECGEEGVECKEGKSGASETEDSFLVHEDYIYTNSLP</sequence>
<dbReference type="Proteomes" id="UP001164250">
    <property type="component" value="Chromosome 5"/>
</dbReference>